<dbReference type="EMBL" id="CP017623">
    <property type="protein sequence ID" value="AOW26312.1"/>
    <property type="molecule type" value="Genomic_DNA"/>
</dbReference>
<dbReference type="KEGG" id="cal:CAALFM_C106560WA"/>
<organism evidence="2 3">
    <name type="scientific">Candida albicans (strain SC5314 / ATCC MYA-2876)</name>
    <name type="common">Yeast</name>
    <dbReference type="NCBI Taxonomy" id="237561"/>
    <lineage>
        <taxon>Eukaryota</taxon>
        <taxon>Fungi</taxon>
        <taxon>Dikarya</taxon>
        <taxon>Ascomycota</taxon>
        <taxon>Saccharomycotina</taxon>
        <taxon>Pichiomycetes</taxon>
        <taxon>Debaryomycetaceae</taxon>
        <taxon>Candida/Lodderomyces clade</taxon>
        <taxon>Candida</taxon>
    </lineage>
</organism>
<dbReference type="Proteomes" id="UP000000559">
    <property type="component" value="Chromosome 1"/>
</dbReference>
<gene>
    <name evidence="2" type="ordered locus">CAALFM_C106560WA</name>
    <name evidence="1" type="ordered locus">orf19.13634</name>
</gene>
<dbReference type="InterPro" id="IPR015943">
    <property type="entry name" value="WD40/YVTN_repeat-like_dom_sf"/>
</dbReference>
<dbReference type="PIRSF" id="PIRSF007778">
    <property type="entry name" value="UCP007778"/>
    <property type="match status" value="1"/>
</dbReference>
<evidence type="ECO:0000313" key="1">
    <source>
        <dbReference type="CGD" id="CAL0000198419"/>
    </source>
</evidence>
<dbReference type="eggNOG" id="ENOG502RZPK">
    <property type="taxonomic scope" value="Eukaryota"/>
</dbReference>
<dbReference type="STRING" id="237561.A0A1D8PDU0"/>
<dbReference type="InterPro" id="IPR036322">
    <property type="entry name" value="WD40_repeat_dom_sf"/>
</dbReference>
<evidence type="ECO:0000313" key="3">
    <source>
        <dbReference type="Proteomes" id="UP000000559"/>
    </source>
</evidence>
<dbReference type="InParanoid" id="A0A1D8PDU0"/>
<proteinExistence type="predicted"/>
<dbReference type="GeneID" id="3639517"/>
<keyword evidence="3" id="KW-1185">Reference proteome</keyword>
<reference evidence="2 3" key="1">
    <citation type="journal article" date="2004" name="Proc. Natl. Acad. Sci. U.S.A.">
        <title>The diploid genome sequence of Candida albicans.</title>
        <authorList>
            <person name="Jones T."/>
            <person name="Federspiel N.A."/>
            <person name="Chibana H."/>
            <person name="Dungan J."/>
            <person name="Kalman S."/>
            <person name="Magee B.B."/>
            <person name="Newport G."/>
            <person name="Thorstenson Y.R."/>
            <person name="Agabian N."/>
            <person name="Magee P.T."/>
            <person name="Davis R.W."/>
            <person name="Scherer S."/>
        </authorList>
    </citation>
    <scope>NUCLEOTIDE SEQUENCE [LARGE SCALE GENOMIC DNA]</scope>
    <source>
        <strain evidence="3">SC5314 / ATCC MYA-2876</strain>
    </source>
</reference>
<dbReference type="OrthoDB" id="1932312at2759"/>
<protein>
    <submittedName>
        <fullName evidence="2">Uncharacterized protein</fullName>
    </submittedName>
</protein>
<dbReference type="FunCoup" id="A0A1D8PDU0">
    <property type="interactions" value="23"/>
</dbReference>
<dbReference type="VEuPathDB" id="FungiDB:C1_06560W_A"/>
<reference evidence="2 3" key="2">
    <citation type="journal article" date="2007" name="Genome Biol.">
        <title>Assembly of the Candida albicans genome into sixteen supercontigs aligned on the eight chromosomes.</title>
        <authorList>
            <person name="van het Hoog M."/>
            <person name="Rast T.J."/>
            <person name="Martchenko M."/>
            <person name="Grindle S."/>
            <person name="Dignard D."/>
            <person name="Hogues H."/>
            <person name="Cuomo C."/>
            <person name="Berriman M."/>
            <person name="Scherer S."/>
            <person name="Magee B.B."/>
            <person name="Whiteway M."/>
            <person name="Chibana H."/>
            <person name="Nantel A."/>
            <person name="Magee P.T."/>
        </authorList>
    </citation>
    <scope>GENOME REANNOTATION</scope>
    <source>
        <strain evidence="3">SC5314 / ATCC MYA-2876</strain>
    </source>
</reference>
<dbReference type="CGD" id="CAL0000198419">
    <property type="gene designation" value="orf19.13634"/>
</dbReference>
<dbReference type="SUPFAM" id="SSF50978">
    <property type="entry name" value="WD40 repeat-like"/>
    <property type="match status" value="1"/>
</dbReference>
<dbReference type="SMR" id="A0A1D8PDU0"/>
<dbReference type="InterPro" id="IPR016520">
    <property type="entry name" value="UCP007778"/>
</dbReference>
<evidence type="ECO:0000313" key="2">
    <source>
        <dbReference type="EMBL" id="AOW26312.1"/>
    </source>
</evidence>
<dbReference type="Gene3D" id="2.130.10.10">
    <property type="entry name" value="YVTN repeat-like/Quinoprotein amine dehydrogenase"/>
    <property type="match status" value="1"/>
</dbReference>
<name>A0A1D8PDU0_CANAL</name>
<sequence length="437" mass="49891">MSKQTTHIHKLIADYLKENNYLETLKQFENEHGNPIPATKLLDESLSDIINDRIQYNTLLDDNKTNEGVINVNDELAPELKVIITQQFSNWITPFPHQPSKLIDIDGLVISSCHDKKNELIYLSSNDCKVYVIKQKQIIHTLKMPVVIKKILTIGNSDKMVLVGMNGILYLRERGTLEEIDQFQAHKRLIVDAKSITFQNRNYLITLGWDFHLRLILLNENNTDQNEVQRFEILSELKLKQQGSCLDVTVYQDQLVIILGKTENTLLDVITMSGKDSRELTLVHKISLNDAEFTAAGFSPRCLMIENSGHVPLIAVGTSHEPYMRLIIVPLQDLANEPSIKRNQIIKNLNTMSPQDRYSQPIIAWRLQKSDNNKASGVWVMGDDGTIRGIDIVEDQVIVELKDGHQGKIKDFITFIDEDSVEKLITSGIDREIVTWR</sequence>
<reference evidence="2 3" key="3">
    <citation type="journal article" date="2013" name="Genome Biol.">
        <title>Assembly of a phased diploid Candida albicans genome facilitates allele-specific measurements and provides a simple model for repeat and indel structure.</title>
        <authorList>
            <person name="Muzzey D."/>
            <person name="Schwartz K."/>
            <person name="Weissman J.S."/>
            <person name="Sherlock G."/>
        </authorList>
    </citation>
    <scope>NUCLEOTIDE SEQUENCE [LARGE SCALE GENOMIC DNA]</scope>
    <source>
        <strain evidence="3">SC5314 / ATCC MYA-2876</strain>
    </source>
</reference>
<dbReference type="PROSITE" id="PS50896">
    <property type="entry name" value="LISH"/>
    <property type="match status" value="1"/>
</dbReference>
<dbReference type="AlphaFoldDB" id="A0A1D8PDU0"/>
<dbReference type="RefSeq" id="XP_718843.2">
    <property type="nucleotide sequence ID" value="XM_713750.2"/>
</dbReference>
<dbReference type="InterPro" id="IPR006594">
    <property type="entry name" value="LisH"/>
</dbReference>
<accession>A0A1D8PDU0</accession>